<name>A0A6B0UCS3_IXORI</name>
<sequence>MLMSPTFPASLSSSALASLGRNLLASSRTELTARKVFGFPLDSRRERRCSSLVTSSARRRSFDRFACPQAEASLLTSASAIPTTYALIQGQRTT</sequence>
<reference evidence="1" key="1">
    <citation type="submission" date="2019-12" db="EMBL/GenBank/DDBJ databases">
        <title>An insight into the sialome of adult female Ixodes ricinus ticks feeding for 6 days.</title>
        <authorList>
            <person name="Perner J."/>
            <person name="Ribeiro J.M.C."/>
        </authorList>
    </citation>
    <scope>NUCLEOTIDE SEQUENCE</scope>
    <source>
        <strain evidence="1">Semi-engorged</strain>
        <tissue evidence="1">Salivary glands</tissue>
    </source>
</reference>
<organism evidence="1">
    <name type="scientific">Ixodes ricinus</name>
    <name type="common">Common tick</name>
    <name type="synonym">Acarus ricinus</name>
    <dbReference type="NCBI Taxonomy" id="34613"/>
    <lineage>
        <taxon>Eukaryota</taxon>
        <taxon>Metazoa</taxon>
        <taxon>Ecdysozoa</taxon>
        <taxon>Arthropoda</taxon>
        <taxon>Chelicerata</taxon>
        <taxon>Arachnida</taxon>
        <taxon>Acari</taxon>
        <taxon>Parasitiformes</taxon>
        <taxon>Ixodida</taxon>
        <taxon>Ixodoidea</taxon>
        <taxon>Ixodidae</taxon>
        <taxon>Ixodinae</taxon>
        <taxon>Ixodes</taxon>
    </lineage>
</organism>
<dbReference type="AlphaFoldDB" id="A0A6B0UCS3"/>
<accession>A0A6B0UCS3</accession>
<proteinExistence type="predicted"/>
<protein>
    <submittedName>
        <fullName evidence="1">Uncharacterized protein</fullName>
    </submittedName>
</protein>
<dbReference type="EMBL" id="GIFC01004931">
    <property type="protein sequence ID" value="MXU87014.1"/>
    <property type="molecule type" value="Transcribed_RNA"/>
</dbReference>
<evidence type="ECO:0000313" key="1">
    <source>
        <dbReference type="EMBL" id="MXU87014.1"/>
    </source>
</evidence>